<evidence type="ECO:0000256" key="1">
    <source>
        <dbReference type="SAM" id="Phobius"/>
    </source>
</evidence>
<evidence type="ECO:0008006" key="4">
    <source>
        <dbReference type="Google" id="ProtNLM"/>
    </source>
</evidence>
<dbReference type="RefSeq" id="WP_191696870.1">
    <property type="nucleotide sequence ID" value="NZ_JACSQO010000002.1"/>
</dbReference>
<keyword evidence="1" id="KW-1133">Transmembrane helix</keyword>
<reference evidence="2 3" key="1">
    <citation type="submission" date="2020-08" db="EMBL/GenBank/DDBJ databases">
        <title>A Genomic Blueprint of the Chicken Gut Microbiome.</title>
        <authorList>
            <person name="Gilroy R."/>
            <person name="Ravi A."/>
            <person name="Getino M."/>
            <person name="Pursley I."/>
            <person name="Horton D.L."/>
            <person name="Alikhan N.-F."/>
            <person name="Baker D."/>
            <person name="Gharbi K."/>
            <person name="Hall N."/>
            <person name="Watson M."/>
            <person name="Adriaenssens E.M."/>
            <person name="Foster-Nyarko E."/>
            <person name="Jarju S."/>
            <person name="Secka A."/>
            <person name="Antonio M."/>
            <person name="Oren A."/>
            <person name="Chaudhuri R."/>
            <person name="La Ragione R.M."/>
            <person name="Hildebrand F."/>
            <person name="Pallen M.J."/>
        </authorList>
    </citation>
    <scope>NUCLEOTIDE SEQUENCE [LARGE SCALE GENOMIC DNA]</scope>
    <source>
        <strain evidence="2 3">Sa2BUA9</strain>
    </source>
</reference>
<protein>
    <recommendedName>
        <fullName evidence="4">Type II secretion system protein</fullName>
    </recommendedName>
</protein>
<proteinExistence type="predicted"/>
<name>A0ABR8R7W7_9BACI</name>
<dbReference type="EMBL" id="JACSQO010000002">
    <property type="protein sequence ID" value="MBD7943891.1"/>
    <property type="molecule type" value="Genomic_DNA"/>
</dbReference>
<gene>
    <name evidence="2" type="ORF">H9650_07135</name>
</gene>
<accession>A0ABR8R7W7</accession>
<evidence type="ECO:0000313" key="2">
    <source>
        <dbReference type="EMBL" id="MBD7943891.1"/>
    </source>
</evidence>
<keyword evidence="1" id="KW-0812">Transmembrane</keyword>
<sequence length="103" mass="11839">MNCKGFSWAETLLTLFITFMVATMLIPLLTKMSVQLEDKKRKYHSAVVMNEAAKMFITENITGGSRTIENIEYQFRVDFKQICIEYKGVRGEKVNCVDTSQTN</sequence>
<feature type="transmembrane region" description="Helical" evidence="1">
    <location>
        <begin position="12"/>
        <end position="30"/>
    </location>
</feature>
<comment type="caution">
    <text evidence="2">The sequence shown here is derived from an EMBL/GenBank/DDBJ whole genome shotgun (WGS) entry which is preliminary data.</text>
</comment>
<keyword evidence="3" id="KW-1185">Reference proteome</keyword>
<keyword evidence="1" id="KW-0472">Membrane</keyword>
<dbReference type="Proteomes" id="UP000640786">
    <property type="component" value="Unassembled WGS sequence"/>
</dbReference>
<organism evidence="2 3">
    <name type="scientific">Psychrobacillus faecigallinarum</name>
    <dbReference type="NCBI Taxonomy" id="2762235"/>
    <lineage>
        <taxon>Bacteria</taxon>
        <taxon>Bacillati</taxon>
        <taxon>Bacillota</taxon>
        <taxon>Bacilli</taxon>
        <taxon>Bacillales</taxon>
        <taxon>Bacillaceae</taxon>
        <taxon>Psychrobacillus</taxon>
    </lineage>
</organism>
<evidence type="ECO:0000313" key="3">
    <source>
        <dbReference type="Proteomes" id="UP000640786"/>
    </source>
</evidence>